<dbReference type="SUPFAM" id="SSF51445">
    <property type="entry name" value="(Trans)glycosidases"/>
    <property type="match status" value="1"/>
</dbReference>
<feature type="active site" description="Proton donor/acceptor" evidence="12">
    <location>
        <position position="64"/>
    </location>
</feature>
<gene>
    <name evidence="15" type="primary">galc</name>
    <name evidence="15" type="ORF">SNEC2469_LOCUS30628</name>
</gene>
<evidence type="ECO:0000256" key="10">
    <source>
        <dbReference type="ARBA" id="ARBA00023295"/>
    </source>
</evidence>
<comment type="caution">
    <text evidence="15">The sequence shown here is derived from an EMBL/GenBank/DDBJ whole genome shotgun (WGS) entry which is preliminary data.</text>
</comment>
<evidence type="ECO:0000256" key="1">
    <source>
        <dbReference type="ARBA" id="ARBA00005637"/>
    </source>
</evidence>
<dbReference type="InterPro" id="IPR017853">
    <property type="entry name" value="GH"/>
</dbReference>
<evidence type="ECO:0000256" key="11">
    <source>
        <dbReference type="ARBA" id="ARBA00033098"/>
    </source>
</evidence>
<dbReference type="Proteomes" id="UP000601435">
    <property type="component" value="Unassembled WGS sequence"/>
</dbReference>
<feature type="domain" description="Glycosyl hydrolase family 59 central" evidence="14">
    <location>
        <begin position="236"/>
        <end position="347"/>
    </location>
</feature>
<evidence type="ECO:0000256" key="6">
    <source>
        <dbReference type="ARBA" id="ARBA00022963"/>
    </source>
</evidence>
<keyword evidence="4" id="KW-0378">Hydrolase</keyword>
<keyword evidence="9" id="KW-0325">Glycoprotein</keyword>
<dbReference type="InterPro" id="IPR049161">
    <property type="entry name" value="GH59_cat"/>
</dbReference>
<evidence type="ECO:0000256" key="12">
    <source>
        <dbReference type="PIRSR" id="PIRSR601286-50"/>
    </source>
</evidence>
<dbReference type="GO" id="GO:0016020">
    <property type="term" value="C:membrane"/>
    <property type="evidence" value="ECO:0007669"/>
    <property type="project" value="GOC"/>
</dbReference>
<keyword evidence="10" id="KW-0326">Glycosidase</keyword>
<keyword evidence="3" id="KW-0732">Signal</keyword>
<evidence type="ECO:0000256" key="9">
    <source>
        <dbReference type="ARBA" id="ARBA00023180"/>
    </source>
</evidence>
<keyword evidence="8" id="KW-1015">Disulfide bond</keyword>
<dbReference type="InterPro" id="IPR001286">
    <property type="entry name" value="Glyco_hydro_59"/>
</dbReference>
<keyword evidence="5" id="KW-0746">Sphingolipid metabolism</keyword>
<keyword evidence="6" id="KW-0442">Lipid degradation</keyword>
<evidence type="ECO:0000313" key="16">
    <source>
        <dbReference type="Proteomes" id="UP000601435"/>
    </source>
</evidence>
<dbReference type="GO" id="GO:0005764">
    <property type="term" value="C:lysosome"/>
    <property type="evidence" value="ECO:0007669"/>
    <property type="project" value="TreeGrafter"/>
</dbReference>
<dbReference type="Gene3D" id="2.60.40.1180">
    <property type="entry name" value="Golgi alpha-mannosidase II"/>
    <property type="match status" value="1"/>
</dbReference>
<dbReference type="AlphaFoldDB" id="A0A813BKD2"/>
<feature type="active site" description="Nucleophile" evidence="12">
    <location>
        <position position="148"/>
    </location>
</feature>
<comment type="similarity">
    <text evidence="1">Belongs to the glycosyl hydrolase 59 family.</text>
</comment>
<dbReference type="Pfam" id="PF02057">
    <property type="entry name" value="Glyco_hydro_59"/>
    <property type="match status" value="1"/>
</dbReference>
<dbReference type="OrthoDB" id="440760at2759"/>
<organism evidence="15 16">
    <name type="scientific">Symbiodinium necroappetens</name>
    <dbReference type="NCBI Taxonomy" id="1628268"/>
    <lineage>
        <taxon>Eukaryota</taxon>
        <taxon>Sar</taxon>
        <taxon>Alveolata</taxon>
        <taxon>Dinophyceae</taxon>
        <taxon>Suessiales</taxon>
        <taxon>Symbiodiniaceae</taxon>
        <taxon>Symbiodinium</taxon>
    </lineage>
</organism>
<evidence type="ECO:0000256" key="2">
    <source>
        <dbReference type="ARBA" id="ARBA00012657"/>
    </source>
</evidence>
<evidence type="ECO:0000256" key="4">
    <source>
        <dbReference type="ARBA" id="ARBA00022801"/>
    </source>
</evidence>
<evidence type="ECO:0000256" key="3">
    <source>
        <dbReference type="ARBA" id="ARBA00022729"/>
    </source>
</evidence>
<evidence type="ECO:0000256" key="7">
    <source>
        <dbReference type="ARBA" id="ARBA00023098"/>
    </source>
</evidence>
<protein>
    <recommendedName>
        <fullName evidence="2">galactosylceramidase</fullName>
        <ecNumber evidence="2">3.2.1.46</ecNumber>
    </recommendedName>
    <alternativeName>
        <fullName evidence="11">Galactosylceramidase</fullName>
    </alternativeName>
</protein>
<dbReference type="Gene3D" id="3.20.20.70">
    <property type="entry name" value="Aldolase class I"/>
    <property type="match status" value="1"/>
</dbReference>
<reference evidence="15" key="1">
    <citation type="submission" date="2021-02" db="EMBL/GenBank/DDBJ databases">
        <authorList>
            <person name="Dougan E. K."/>
            <person name="Rhodes N."/>
            <person name="Thang M."/>
            <person name="Chan C."/>
        </authorList>
    </citation>
    <scope>NUCLEOTIDE SEQUENCE</scope>
</reference>
<accession>A0A813BKD2</accession>
<dbReference type="GO" id="GO:0004336">
    <property type="term" value="F:galactosylceramidase activity"/>
    <property type="evidence" value="ECO:0007669"/>
    <property type="project" value="UniProtKB-EC"/>
</dbReference>
<dbReference type="Pfam" id="PF17387">
    <property type="entry name" value="Glyco_hydro_59M"/>
    <property type="match status" value="1"/>
</dbReference>
<dbReference type="PANTHER" id="PTHR15172">
    <property type="entry name" value="GALACTOCEREBROSIDASE"/>
    <property type="match status" value="1"/>
</dbReference>
<evidence type="ECO:0000256" key="8">
    <source>
        <dbReference type="ARBA" id="ARBA00023157"/>
    </source>
</evidence>
<dbReference type="InterPro" id="IPR013785">
    <property type="entry name" value="Aldolase_TIM"/>
</dbReference>
<dbReference type="InterPro" id="IPR035394">
    <property type="entry name" value="Glyco_hydro_59_dom"/>
</dbReference>
<evidence type="ECO:0000259" key="13">
    <source>
        <dbReference type="Pfam" id="PF02057"/>
    </source>
</evidence>
<dbReference type="InterPro" id="IPR013780">
    <property type="entry name" value="Glyco_hydro_b"/>
</dbReference>
<sequence length="567" mass="62505">AWLLKEAKVRNPHIRTYGLAWGVPGWIGNGTFFSKDNIVYHVSWLKCIKETLDIEIDYVGIWNERDWGAAWYVSDLAAAIKEANLTTKLVMLDAVASQVKQDFLSKFEEDERFQELISAVGLHYPCNDNEQLSEALRRHPSTRFWASEETSTVADWGGAGCWGRMINQNYVRMNATSSIAWSLIWSVYPNLECFGNGLLYAFEPWSGHYEVMAPVWMSAHTTQFTKIGWVYLPAGQGAGNLPEGGTYVTIASADLVDFTVVLETLQGSCMYNDGCLHSIKAQTTQSLQLQLSSKLAAAARGRSLEVWATNSSHWFQRLPDVQVTEQGFLRIDVPVDAIITISTLGTATKQGNRTAAATLLEAQVPPQQPFPFPFLEDFESQPLYRAAAFFADQGGAFEVVEAATFWVEGSAGLTAALFLFVSIDVLLLLLSLSLCLSLVPTLCLKTWISIPEACARSTGATLMLGCQGSFISGLEAKVSKGSHHISVQEHLSIQLELASSMRRCKVQALVLHPSVWTFCRWQHIVKAASAASGQNFDCVKQHERLVGVHTESVSSLERVATGASRCC</sequence>
<dbReference type="EMBL" id="CAJNJA010071964">
    <property type="protein sequence ID" value="CAE7905436.1"/>
    <property type="molecule type" value="Genomic_DNA"/>
</dbReference>
<keyword evidence="16" id="KW-1185">Reference proteome</keyword>
<proteinExistence type="inferred from homology"/>
<dbReference type="PANTHER" id="PTHR15172:SF1">
    <property type="entry name" value="GALACTOCEREBROSIDASE"/>
    <property type="match status" value="1"/>
</dbReference>
<feature type="non-terminal residue" evidence="15">
    <location>
        <position position="1"/>
    </location>
</feature>
<dbReference type="PRINTS" id="PR00850">
    <property type="entry name" value="GLHYDRLASE59"/>
</dbReference>
<evidence type="ECO:0000256" key="5">
    <source>
        <dbReference type="ARBA" id="ARBA00022919"/>
    </source>
</evidence>
<dbReference type="EC" id="3.2.1.46" evidence="2"/>
<evidence type="ECO:0000259" key="14">
    <source>
        <dbReference type="Pfam" id="PF17387"/>
    </source>
</evidence>
<feature type="domain" description="Glycosyl hydrolase family 59 catalytic" evidence="13">
    <location>
        <begin position="2"/>
        <end position="223"/>
    </location>
</feature>
<keyword evidence="7" id="KW-0443">Lipid metabolism</keyword>
<evidence type="ECO:0000313" key="15">
    <source>
        <dbReference type="EMBL" id="CAE7905436.1"/>
    </source>
</evidence>
<name>A0A813BKD2_9DINO</name>
<dbReference type="GO" id="GO:0006683">
    <property type="term" value="P:galactosylceramide catabolic process"/>
    <property type="evidence" value="ECO:0007669"/>
    <property type="project" value="InterPro"/>
</dbReference>